<dbReference type="InterPro" id="IPR016185">
    <property type="entry name" value="PreATP-grasp_dom_sf"/>
</dbReference>
<evidence type="ECO:0000256" key="9">
    <source>
        <dbReference type="ARBA" id="ARBA00022960"/>
    </source>
</evidence>
<name>A0A5J4KX44_9ZZZZ</name>
<dbReference type="GO" id="GO:0005524">
    <property type="term" value="F:ATP binding"/>
    <property type="evidence" value="ECO:0007669"/>
    <property type="project" value="UniProtKB-KW"/>
</dbReference>
<dbReference type="PANTHER" id="PTHR23132">
    <property type="entry name" value="D-ALANINE--D-ALANINE LIGASE"/>
    <property type="match status" value="1"/>
</dbReference>
<dbReference type="Pfam" id="PF01820">
    <property type="entry name" value="Dala_Dala_lig_N"/>
    <property type="match status" value="1"/>
</dbReference>
<dbReference type="HAMAP" id="MF_00047">
    <property type="entry name" value="Dala_Dala_lig"/>
    <property type="match status" value="1"/>
</dbReference>
<comment type="caution">
    <text evidence="14">The sequence shown here is derived from an EMBL/GenBank/DDBJ whole genome shotgun (WGS) entry which is preliminary data.</text>
</comment>
<keyword evidence="10" id="KW-0573">Peptidoglycan synthesis</keyword>
<dbReference type="GO" id="GO:0005737">
    <property type="term" value="C:cytoplasm"/>
    <property type="evidence" value="ECO:0007669"/>
    <property type="project" value="UniProtKB-SubCell"/>
</dbReference>
<keyword evidence="4 14" id="KW-0436">Ligase</keyword>
<evidence type="ECO:0000313" key="14">
    <source>
        <dbReference type="EMBL" id="GER92535.1"/>
    </source>
</evidence>
<dbReference type="AlphaFoldDB" id="A0A5J4KX44"/>
<keyword evidence="9" id="KW-0133">Cell shape</keyword>
<dbReference type="PIRSF" id="PIRSF039102">
    <property type="entry name" value="Ddl/VanB"/>
    <property type="match status" value="1"/>
</dbReference>
<dbReference type="Gene3D" id="3.40.50.20">
    <property type="match status" value="1"/>
</dbReference>
<keyword evidence="7" id="KW-0067">ATP-binding</keyword>
<keyword evidence="5" id="KW-0479">Metal-binding</keyword>
<dbReference type="GO" id="GO:0071555">
    <property type="term" value="P:cell wall organization"/>
    <property type="evidence" value="ECO:0007669"/>
    <property type="project" value="UniProtKB-KW"/>
</dbReference>
<dbReference type="InterPro" id="IPR005905">
    <property type="entry name" value="D_ala_D_ala"/>
</dbReference>
<accession>A0A5J4KX44</accession>
<dbReference type="Pfam" id="PF07478">
    <property type="entry name" value="Dala_Dala_lig_C"/>
    <property type="match status" value="1"/>
</dbReference>
<keyword evidence="12" id="KW-0961">Cell wall biogenesis/degradation</keyword>
<dbReference type="EMBL" id="BLAB01000001">
    <property type="protein sequence ID" value="GER92535.1"/>
    <property type="molecule type" value="Genomic_DNA"/>
</dbReference>
<dbReference type="GO" id="GO:0009252">
    <property type="term" value="P:peptidoglycan biosynthetic process"/>
    <property type="evidence" value="ECO:0007669"/>
    <property type="project" value="UniProtKB-KW"/>
</dbReference>
<gene>
    <name evidence="14" type="ORF">A45J_0251</name>
</gene>
<keyword evidence="3" id="KW-0963">Cytoplasm</keyword>
<dbReference type="NCBIfam" id="TIGR01205">
    <property type="entry name" value="D_ala_D_alaTIGR"/>
    <property type="match status" value="1"/>
</dbReference>
<protein>
    <submittedName>
        <fullName evidence="14">D-alanine--D-alanine ligase</fullName>
    </submittedName>
</protein>
<dbReference type="GO" id="GO:0046872">
    <property type="term" value="F:metal ion binding"/>
    <property type="evidence" value="ECO:0007669"/>
    <property type="project" value="UniProtKB-KW"/>
</dbReference>
<comment type="similarity">
    <text evidence="2">Belongs to the D-alanine--D-alanine ligase family.</text>
</comment>
<dbReference type="GO" id="GO:0008360">
    <property type="term" value="P:regulation of cell shape"/>
    <property type="evidence" value="ECO:0007669"/>
    <property type="project" value="UniProtKB-KW"/>
</dbReference>
<evidence type="ECO:0000256" key="3">
    <source>
        <dbReference type="ARBA" id="ARBA00022490"/>
    </source>
</evidence>
<keyword evidence="6" id="KW-0547">Nucleotide-binding</keyword>
<evidence type="ECO:0000256" key="6">
    <source>
        <dbReference type="ARBA" id="ARBA00022741"/>
    </source>
</evidence>
<sequence>MVTNKRIGVLAGGISAEREISLKSGNAIYKALLNLGYDVVFVDVSNNICEDLKKKNVEIAFLALHGGHGENGAIQGLLEVMGISYTGSGVLSSAIAMDKEASKKVFLYHDIPVAPFVVINREQLGERINAQLITAIVDFPLPWVVKPVAEGSSIGVSIVKECEDIDDAVHSAFLYGSKIIVEKYISGREIQIGVLGQRVLGGVEVRPSTEFYSYEAKYTPGLTEYILPPEIDGYAYETLKNMALKAHNALGCRGATRVDFILDESNEPYILEVNTIPGMTETSLLPKIAKLSGLDFPDLIEEIIRQALIDKD</sequence>
<keyword evidence="8" id="KW-0460">Magnesium</keyword>
<evidence type="ECO:0000256" key="11">
    <source>
        <dbReference type="ARBA" id="ARBA00023211"/>
    </source>
</evidence>
<evidence type="ECO:0000256" key="8">
    <source>
        <dbReference type="ARBA" id="ARBA00022842"/>
    </source>
</evidence>
<dbReference type="Gene3D" id="3.30.470.20">
    <property type="entry name" value="ATP-grasp fold, B domain"/>
    <property type="match status" value="1"/>
</dbReference>
<evidence type="ECO:0000256" key="5">
    <source>
        <dbReference type="ARBA" id="ARBA00022723"/>
    </source>
</evidence>
<evidence type="ECO:0000256" key="7">
    <source>
        <dbReference type="ARBA" id="ARBA00022840"/>
    </source>
</evidence>
<evidence type="ECO:0000259" key="13">
    <source>
        <dbReference type="PROSITE" id="PS50975"/>
    </source>
</evidence>
<evidence type="ECO:0000256" key="1">
    <source>
        <dbReference type="ARBA" id="ARBA00004496"/>
    </source>
</evidence>
<dbReference type="GO" id="GO:0008716">
    <property type="term" value="F:D-alanine-D-alanine ligase activity"/>
    <property type="evidence" value="ECO:0007669"/>
    <property type="project" value="InterPro"/>
</dbReference>
<dbReference type="InterPro" id="IPR011761">
    <property type="entry name" value="ATP-grasp"/>
</dbReference>
<dbReference type="InterPro" id="IPR011095">
    <property type="entry name" value="Dala_Dala_lig_C"/>
</dbReference>
<dbReference type="SUPFAM" id="SSF52440">
    <property type="entry name" value="PreATP-grasp domain"/>
    <property type="match status" value="1"/>
</dbReference>
<dbReference type="PROSITE" id="PS00844">
    <property type="entry name" value="DALA_DALA_LIGASE_2"/>
    <property type="match status" value="1"/>
</dbReference>
<dbReference type="NCBIfam" id="NF002378">
    <property type="entry name" value="PRK01372.1"/>
    <property type="match status" value="1"/>
</dbReference>
<dbReference type="InterPro" id="IPR011127">
    <property type="entry name" value="Dala_Dala_lig_N"/>
</dbReference>
<reference evidence="14" key="1">
    <citation type="submission" date="2019-10" db="EMBL/GenBank/DDBJ databases">
        <title>Metagenomic sequencing of thiosulfate-disproportionating enrichment culture.</title>
        <authorList>
            <person name="Umezawa K."/>
            <person name="Kojima H."/>
            <person name="Fukui M."/>
        </authorList>
    </citation>
    <scope>NUCLEOTIDE SEQUENCE</scope>
    <source>
        <strain evidence="14">45J</strain>
    </source>
</reference>
<dbReference type="InterPro" id="IPR013815">
    <property type="entry name" value="ATP_grasp_subdomain_1"/>
</dbReference>
<organism evidence="14">
    <name type="scientific">hot springs metagenome</name>
    <dbReference type="NCBI Taxonomy" id="433727"/>
    <lineage>
        <taxon>unclassified sequences</taxon>
        <taxon>metagenomes</taxon>
        <taxon>ecological metagenomes</taxon>
    </lineage>
</organism>
<evidence type="ECO:0000256" key="12">
    <source>
        <dbReference type="ARBA" id="ARBA00023316"/>
    </source>
</evidence>
<evidence type="ECO:0000256" key="10">
    <source>
        <dbReference type="ARBA" id="ARBA00022984"/>
    </source>
</evidence>
<dbReference type="FunFam" id="3.30.470.20:FF:000008">
    <property type="entry name" value="D-alanine--D-alanine ligase"/>
    <property type="match status" value="1"/>
</dbReference>
<evidence type="ECO:0000256" key="4">
    <source>
        <dbReference type="ARBA" id="ARBA00022598"/>
    </source>
</evidence>
<evidence type="ECO:0000256" key="2">
    <source>
        <dbReference type="ARBA" id="ARBA00010871"/>
    </source>
</evidence>
<dbReference type="SUPFAM" id="SSF56059">
    <property type="entry name" value="Glutathione synthetase ATP-binding domain-like"/>
    <property type="match status" value="1"/>
</dbReference>
<dbReference type="PANTHER" id="PTHR23132:SF23">
    <property type="entry name" value="D-ALANINE--D-ALANINE LIGASE B"/>
    <property type="match status" value="1"/>
</dbReference>
<feature type="domain" description="ATP-grasp" evidence="13">
    <location>
        <begin position="103"/>
        <end position="305"/>
    </location>
</feature>
<dbReference type="InterPro" id="IPR000291">
    <property type="entry name" value="D-Ala_lig_Van_CS"/>
</dbReference>
<proteinExistence type="inferred from homology"/>
<dbReference type="Gene3D" id="3.30.1490.20">
    <property type="entry name" value="ATP-grasp fold, A domain"/>
    <property type="match status" value="1"/>
</dbReference>
<dbReference type="PROSITE" id="PS00843">
    <property type="entry name" value="DALA_DALA_LIGASE_1"/>
    <property type="match status" value="1"/>
</dbReference>
<dbReference type="PROSITE" id="PS50975">
    <property type="entry name" value="ATP_GRASP"/>
    <property type="match status" value="1"/>
</dbReference>
<comment type="subcellular location">
    <subcellularLocation>
        <location evidence="1">Cytoplasm</location>
    </subcellularLocation>
</comment>
<keyword evidence="11" id="KW-0464">Manganese</keyword>